<keyword evidence="3" id="KW-1185">Reference proteome</keyword>
<organism evidence="2 3">
    <name type="scientific">Roseateles toxinivorans</name>
    <dbReference type="NCBI Taxonomy" id="270368"/>
    <lineage>
        <taxon>Bacteria</taxon>
        <taxon>Pseudomonadati</taxon>
        <taxon>Pseudomonadota</taxon>
        <taxon>Betaproteobacteria</taxon>
        <taxon>Burkholderiales</taxon>
        <taxon>Sphaerotilaceae</taxon>
        <taxon>Roseateles</taxon>
    </lineage>
</organism>
<reference evidence="2 3" key="1">
    <citation type="submission" date="2019-03" db="EMBL/GenBank/DDBJ databases">
        <title>Genomic Encyclopedia of Type Strains, Phase IV (KMG-IV): sequencing the most valuable type-strain genomes for metagenomic binning, comparative biology and taxonomic classification.</title>
        <authorList>
            <person name="Goeker M."/>
        </authorList>
    </citation>
    <scope>NUCLEOTIDE SEQUENCE [LARGE SCALE GENOMIC DNA]</scope>
    <source>
        <strain evidence="2 3">DSM 16998</strain>
    </source>
</reference>
<protein>
    <submittedName>
        <fullName evidence="2">Uncharacterized protein</fullName>
    </submittedName>
</protein>
<evidence type="ECO:0000256" key="1">
    <source>
        <dbReference type="SAM" id="Phobius"/>
    </source>
</evidence>
<dbReference type="AlphaFoldDB" id="A0A4R6QJ75"/>
<evidence type="ECO:0000313" key="2">
    <source>
        <dbReference type="EMBL" id="TDP63444.1"/>
    </source>
</evidence>
<sequence length="61" mass="6855">MMLFRVVFGLLLLAGLLCFAMYIATSRPIWRQRGLVVVKWAVLAGLGFFGVLILERLAVML</sequence>
<accession>A0A4R6QJ75</accession>
<keyword evidence="1" id="KW-1133">Transmembrane helix</keyword>
<feature type="transmembrane region" description="Helical" evidence="1">
    <location>
        <begin position="36"/>
        <end position="54"/>
    </location>
</feature>
<comment type="caution">
    <text evidence="2">The sequence shown here is derived from an EMBL/GenBank/DDBJ whole genome shotgun (WGS) entry which is preliminary data.</text>
</comment>
<name>A0A4R6QJ75_9BURK</name>
<proteinExistence type="predicted"/>
<dbReference type="InParanoid" id="A0A4R6QJ75"/>
<dbReference type="OrthoDB" id="8689387at2"/>
<gene>
    <name evidence="2" type="ORF">DES47_105450</name>
</gene>
<keyword evidence="1" id="KW-0812">Transmembrane</keyword>
<keyword evidence="1" id="KW-0472">Membrane</keyword>
<dbReference type="EMBL" id="SNXS01000005">
    <property type="protein sequence ID" value="TDP63444.1"/>
    <property type="molecule type" value="Genomic_DNA"/>
</dbReference>
<evidence type="ECO:0000313" key="3">
    <source>
        <dbReference type="Proteomes" id="UP000295361"/>
    </source>
</evidence>
<dbReference type="RefSeq" id="WP_133702607.1">
    <property type="nucleotide sequence ID" value="NZ_SNXS01000005.1"/>
</dbReference>
<dbReference type="Proteomes" id="UP000295361">
    <property type="component" value="Unassembled WGS sequence"/>
</dbReference>